<dbReference type="RefSeq" id="WP_179196637.1">
    <property type="nucleotide sequence ID" value="NZ_FMBE01000013.1"/>
</dbReference>
<dbReference type="AlphaFoldDB" id="A0A1C4ESY4"/>
<proteinExistence type="predicted"/>
<sequence>MKDVKIEYIGEKARITVDGKEIAFANNTITKKVAEKLLINLDQAGAINLIIEN</sequence>
<dbReference type="EMBL" id="FMBE01000013">
    <property type="protein sequence ID" value="SCC46687.1"/>
    <property type="molecule type" value="Genomic_DNA"/>
</dbReference>
<protein>
    <submittedName>
        <fullName evidence="1">Uncharacterized protein</fullName>
    </submittedName>
</protein>
<accession>A0A1C4ESY4</accession>
<reference evidence="2" key="1">
    <citation type="submission" date="2016-08" db="EMBL/GenBank/DDBJ databases">
        <authorList>
            <person name="Loux V."/>
            <person name="Rue O."/>
        </authorList>
    </citation>
    <scope>NUCLEOTIDE SEQUENCE [LARGE SCALE GENOMIC DNA]</scope>
    <source>
        <strain evidence="2">INRA Bc05-F1</strain>
    </source>
</reference>
<evidence type="ECO:0000313" key="1">
    <source>
        <dbReference type="EMBL" id="SCC46687.1"/>
    </source>
</evidence>
<name>A0A1C4ESY4_9BACI</name>
<gene>
    <name evidence="1" type="ORF">BC05F1_03876</name>
</gene>
<evidence type="ECO:0000313" key="2">
    <source>
        <dbReference type="Proteomes" id="UP000196052"/>
    </source>
</evidence>
<dbReference type="Proteomes" id="UP000196052">
    <property type="component" value="Unassembled WGS sequence"/>
</dbReference>
<organism evidence="1 2">
    <name type="scientific">Bacillus wiedmannii</name>
    <dbReference type="NCBI Taxonomy" id="1890302"/>
    <lineage>
        <taxon>Bacteria</taxon>
        <taxon>Bacillati</taxon>
        <taxon>Bacillota</taxon>
        <taxon>Bacilli</taxon>
        <taxon>Bacillales</taxon>
        <taxon>Bacillaceae</taxon>
        <taxon>Bacillus</taxon>
        <taxon>Bacillus cereus group</taxon>
    </lineage>
</organism>